<dbReference type="InterPro" id="IPR011249">
    <property type="entry name" value="Metalloenz_LuxS/M16"/>
</dbReference>
<organism evidence="3 4">
    <name type="scientific">Streptomyces telluris</name>
    <dbReference type="NCBI Taxonomy" id="2720021"/>
    <lineage>
        <taxon>Bacteria</taxon>
        <taxon>Bacillati</taxon>
        <taxon>Actinomycetota</taxon>
        <taxon>Actinomycetes</taxon>
        <taxon>Kitasatosporales</taxon>
        <taxon>Streptomycetaceae</taxon>
        <taxon>Streptomyces</taxon>
    </lineage>
</organism>
<dbReference type="EMBL" id="JANIID010000008">
    <property type="protein sequence ID" value="MCQ8770472.1"/>
    <property type="molecule type" value="Genomic_DNA"/>
</dbReference>
<sequence>MTGRLPPGVLLAFPATAGSPVAAATVAVPLAGVSRPAVLVAPLAAAAWARAVAAAARADGVDCRAEPVMSADLAGVTAEVVGADRAVLRALPEWFRRARAAPEPGIADRLRAECLNRLSSPRERGSDDVRRALFGSRHRYGIVHGERVRAVQEAGERELSAAADELLAERPAAPARDGAPAATARFPRGERRSVSIAGAGACCLLGTPGVPLGSAEKFPLHVAWALLGGREGLLDRRLRRERGLTYSLAAFSRELAEGGYGMCFAACRPGALDEVAGCVAETLGGLGGDAVAPALLRSAKERLVVQWHRAAQAERGRAERIAGYAAAGLGPADFAAYPAGIAAVTAEDVRAAAAAFLCPVAALELRMVPAAGR</sequence>
<name>A0A9X2RL33_9ACTN</name>
<protein>
    <submittedName>
        <fullName evidence="3">Insulinase family protein</fullName>
    </submittedName>
</protein>
<proteinExistence type="predicted"/>
<evidence type="ECO:0000313" key="3">
    <source>
        <dbReference type="EMBL" id="MCQ8770472.1"/>
    </source>
</evidence>
<dbReference type="Gene3D" id="3.30.830.10">
    <property type="entry name" value="Metalloenzyme, LuxS/M16 peptidase-like"/>
    <property type="match status" value="1"/>
</dbReference>
<evidence type="ECO:0000313" key="4">
    <source>
        <dbReference type="Proteomes" id="UP001142374"/>
    </source>
</evidence>
<gene>
    <name evidence="3" type="ORF">NQU55_11865</name>
</gene>
<dbReference type="InterPro" id="IPR007863">
    <property type="entry name" value="Peptidase_M16_C"/>
</dbReference>
<feature type="signal peptide" evidence="1">
    <location>
        <begin position="1"/>
        <end position="23"/>
    </location>
</feature>
<evidence type="ECO:0000256" key="1">
    <source>
        <dbReference type="SAM" id="SignalP"/>
    </source>
</evidence>
<feature type="chain" id="PRO_5040883951" evidence="1">
    <location>
        <begin position="24"/>
        <end position="373"/>
    </location>
</feature>
<dbReference type="AlphaFoldDB" id="A0A9X2RL33"/>
<keyword evidence="1" id="KW-0732">Signal</keyword>
<dbReference type="SUPFAM" id="SSF63411">
    <property type="entry name" value="LuxS/MPP-like metallohydrolase"/>
    <property type="match status" value="1"/>
</dbReference>
<evidence type="ECO:0000259" key="2">
    <source>
        <dbReference type="Pfam" id="PF05193"/>
    </source>
</evidence>
<dbReference type="Pfam" id="PF05193">
    <property type="entry name" value="Peptidase_M16_C"/>
    <property type="match status" value="1"/>
</dbReference>
<accession>A0A9X2RL33</accession>
<dbReference type="RefSeq" id="WP_168093641.1">
    <property type="nucleotide sequence ID" value="NZ_JAATER010000164.1"/>
</dbReference>
<feature type="domain" description="Peptidase M16 C-terminal" evidence="2">
    <location>
        <begin position="158"/>
        <end position="303"/>
    </location>
</feature>
<comment type="caution">
    <text evidence="3">The sequence shown here is derived from an EMBL/GenBank/DDBJ whole genome shotgun (WGS) entry which is preliminary data.</text>
</comment>
<reference evidence="3" key="1">
    <citation type="submission" date="2022-06" db="EMBL/GenBank/DDBJ databases">
        <title>WGS of actinobacteria.</title>
        <authorList>
            <person name="Thawai C."/>
        </authorList>
    </citation>
    <scope>NUCLEOTIDE SEQUENCE</scope>
    <source>
        <strain evidence="3">AA8</strain>
    </source>
</reference>
<dbReference type="Proteomes" id="UP001142374">
    <property type="component" value="Unassembled WGS sequence"/>
</dbReference>
<keyword evidence="4" id="KW-1185">Reference proteome</keyword>
<dbReference type="GO" id="GO:0046872">
    <property type="term" value="F:metal ion binding"/>
    <property type="evidence" value="ECO:0007669"/>
    <property type="project" value="InterPro"/>
</dbReference>